<dbReference type="PANTHER" id="PTHR43279:SF1">
    <property type="entry name" value="CATECHOL-2,3-DIOXYGENASE"/>
    <property type="match status" value="1"/>
</dbReference>
<dbReference type="RefSeq" id="WP_068731282.1">
    <property type="nucleotide sequence ID" value="NZ_LVYV01000005.1"/>
</dbReference>
<dbReference type="EMBL" id="LVYV01000005">
    <property type="protein sequence ID" value="KZD24203.1"/>
    <property type="molecule type" value="Genomic_DNA"/>
</dbReference>
<dbReference type="Gene3D" id="3.10.180.10">
    <property type="entry name" value="2,3-Dihydroxybiphenyl 1,2-Dioxygenase, domain 1"/>
    <property type="match status" value="2"/>
</dbReference>
<dbReference type="AlphaFoldDB" id="A0A164A3D9"/>
<dbReference type="SUPFAM" id="SSF54593">
    <property type="entry name" value="Glyoxalase/Bleomycin resistance protein/Dihydroxybiphenyl dioxygenase"/>
    <property type="match status" value="2"/>
</dbReference>
<dbReference type="GO" id="GO:0051213">
    <property type="term" value="F:dioxygenase activity"/>
    <property type="evidence" value="ECO:0007669"/>
    <property type="project" value="UniProtKB-KW"/>
</dbReference>
<evidence type="ECO:0000313" key="3">
    <source>
        <dbReference type="Proteomes" id="UP000076574"/>
    </source>
</evidence>
<name>A0A164A3D9_9BRAD</name>
<dbReference type="Pfam" id="PF00903">
    <property type="entry name" value="Glyoxalase"/>
    <property type="match status" value="2"/>
</dbReference>
<dbReference type="CDD" id="cd16359">
    <property type="entry name" value="VOC_BsCatE_like_C"/>
    <property type="match status" value="1"/>
</dbReference>
<dbReference type="OrthoDB" id="9792626at2"/>
<dbReference type="InterPro" id="IPR029068">
    <property type="entry name" value="Glyas_Bleomycin-R_OHBP_Dase"/>
</dbReference>
<organism evidence="2 3">
    <name type="scientific">Tardiphaga robiniae</name>
    <dbReference type="NCBI Taxonomy" id="943830"/>
    <lineage>
        <taxon>Bacteria</taxon>
        <taxon>Pseudomonadati</taxon>
        <taxon>Pseudomonadota</taxon>
        <taxon>Alphaproteobacteria</taxon>
        <taxon>Hyphomicrobiales</taxon>
        <taxon>Nitrobacteraceae</taxon>
        <taxon>Tardiphaga</taxon>
    </lineage>
</organism>
<dbReference type="InterPro" id="IPR006311">
    <property type="entry name" value="TAT_signal"/>
</dbReference>
<proteinExistence type="predicted"/>
<comment type="caution">
    <text evidence="2">The sequence shown here is derived from an EMBL/GenBank/DDBJ whole genome shotgun (WGS) entry which is preliminary data.</text>
</comment>
<keyword evidence="3" id="KW-1185">Reference proteome</keyword>
<feature type="domain" description="VOC" evidence="1">
    <location>
        <begin position="49"/>
        <end position="165"/>
    </location>
</feature>
<feature type="domain" description="VOC" evidence="1">
    <location>
        <begin position="209"/>
        <end position="324"/>
    </location>
</feature>
<dbReference type="PROSITE" id="PS51819">
    <property type="entry name" value="VOC"/>
    <property type="match status" value="2"/>
</dbReference>
<protein>
    <submittedName>
        <fullName evidence="2">Ring-cleaving dioxygenase</fullName>
    </submittedName>
</protein>
<dbReference type="PROSITE" id="PS51318">
    <property type="entry name" value="TAT"/>
    <property type="match status" value="1"/>
</dbReference>
<keyword evidence="2" id="KW-0560">Oxidoreductase</keyword>
<dbReference type="Proteomes" id="UP000076574">
    <property type="component" value="Unassembled WGS sequence"/>
</dbReference>
<accession>A0A164A3D9</accession>
<evidence type="ECO:0000313" key="2">
    <source>
        <dbReference type="EMBL" id="KZD24203.1"/>
    </source>
</evidence>
<evidence type="ECO:0000259" key="1">
    <source>
        <dbReference type="PROSITE" id="PS51819"/>
    </source>
</evidence>
<dbReference type="InterPro" id="IPR004360">
    <property type="entry name" value="Glyas_Fos-R_dOase_dom"/>
</dbReference>
<dbReference type="PANTHER" id="PTHR43279">
    <property type="entry name" value="CATECHOL-2,3-DIOXYGENASE"/>
    <property type="match status" value="1"/>
</dbReference>
<reference evidence="2 3" key="1">
    <citation type="submission" date="2016-03" db="EMBL/GenBank/DDBJ databases">
        <title>Microsymbionts genomes from the relict species Vavilovia formosa (Stev.) Fed.</title>
        <authorList>
            <person name="Kopat V."/>
            <person name="Chirak E."/>
            <person name="Kimeklis A."/>
            <person name="Andronov E."/>
        </authorList>
    </citation>
    <scope>NUCLEOTIDE SEQUENCE [LARGE SCALE GENOMIC DNA]</scope>
    <source>
        <strain evidence="2 3">Vaf07</strain>
    </source>
</reference>
<dbReference type="STRING" id="943830.A4A58_23970"/>
<keyword evidence="2" id="KW-0223">Dioxygenase</keyword>
<dbReference type="InterPro" id="IPR037523">
    <property type="entry name" value="VOC_core"/>
</dbReference>
<sequence length="324" mass="35011">MTTRRQVMKLAAFAASQTALMGAVRAEGGVDLGAAASAALPFAQQTPMRIGAAALRVRDLGKMRSYYTDLLKLDTISADKTEVVLGVDGVALLHLIHRPDAPLEAQTTAGLFHTAFLMPSRADFARWLVHAALARTPFDGFADHHVSEASYLTDPEGNGIEVYSDRPPSAWKWTGDMVTMGTDQLDIDSIVAQTDTTRDQYHTAPKALRIGHMHLRVGDVARGRNFYEGLIGMEPTRLGRPGVAFLSSGRYHHHIGINTWQSAGSGLRNAQETGLAWFSLRIADDAVMADRKRRLAAAGLSGESIADGIAIADPWGTQVRLVKA</sequence>
<gene>
    <name evidence="2" type="ORF">A4A58_23970</name>
</gene>